<feature type="short sequence motif" description="DGA/G" evidence="6">
    <location>
        <begin position="214"/>
        <end position="216"/>
    </location>
</feature>
<dbReference type="InterPro" id="IPR002641">
    <property type="entry name" value="PNPLA_dom"/>
</dbReference>
<feature type="chain" id="PRO_5003150449" evidence="7">
    <location>
        <begin position="19"/>
        <end position="739"/>
    </location>
</feature>
<dbReference type="eggNOG" id="COG1752">
    <property type="taxonomic scope" value="Bacteria"/>
</dbReference>
<dbReference type="EMBL" id="CP002116">
    <property type="protein sequence ID" value="ADK82100.1"/>
    <property type="molecule type" value="Genomic_DNA"/>
</dbReference>
<dbReference type="InterPro" id="IPR050301">
    <property type="entry name" value="NTE"/>
</dbReference>
<dbReference type="OrthoDB" id="9770965at2"/>
<dbReference type="Pfam" id="PF01734">
    <property type="entry name" value="Patatin"/>
    <property type="match status" value="1"/>
</dbReference>
<dbReference type="KEGG" id="ssm:Spirs_2998"/>
<gene>
    <name evidence="9" type="ordered locus">Spirs_2998</name>
</gene>
<dbReference type="SUPFAM" id="SSF52151">
    <property type="entry name" value="FabD/lysophospholipase-like"/>
    <property type="match status" value="1"/>
</dbReference>
<keyword evidence="4 6" id="KW-0443">Lipid metabolism</keyword>
<evidence type="ECO:0000313" key="10">
    <source>
        <dbReference type="Proteomes" id="UP000002318"/>
    </source>
</evidence>
<feature type="active site" description="Proton acceptor" evidence="6">
    <location>
        <position position="214"/>
    </location>
</feature>
<reference evidence="9 10" key="1">
    <citation type="journal article" date="2010" name="Stand. Genomic Sci.">
        <title>Complete genome sequence of Spirochaeta smaragdinae type strain (SEBR 4228).</title>
        <authorList>
            <person name="Mavromatis K."/>
            <person name="Yasawong M."/>
            <person name="Chertkov O."/>
            <person name="Lapidus A."/>
            <person name="Lucas S."/>
            <person name="Nolan M."/>
            <person name="Del Rio T.G."/>
            <person name="Tice H."/>
            <person name="Cheng J.F."/>
            <person name="Pitluck S."/>
            <person name="Liolios K."/>
            <person name="Ivanova N."/>
            <person name="Tapia R."/>
            <person name="Han C."/>
            <person name="Bruce D."/>
            <person name="Goodwin L."/>
            <person name="Pati A."/>
            <person name="Chen A."/>
            <person name="Palaniappan K."/>
            <person name="Land M."/>
            <person name="Hauser L."/>
            <person name="Chang Y.J."/>
            <person name="Jeffries C.D."/>
            <person name="Detter J.C."/>
            <person name="Rohde M."/>
            <person name="Brambilla E."/>
            <person name="Spring S."/>
            <person name="Goker M."/>
            <person name="Sikorski J."/>
            <person name="Woyke T."/>
            <person name="Bristow J."/>
            <person name="Eisen J.A."/>
            <person name="Markowitz V."/>
            <person name="Hugenholtz P."/>
            <person name="Klenk H.P."/>
            <person name="Kyrpides N.C."/>
        </authorList>
    </citation>
    <scope>NUCLEOTIDE SEQUENCE [LARGE SCALE GENOMIC DNA]</scope>
    <source>
        <strain evidence="10">DSM 11293 / JCM 15392 / SEBR 4228</strain>
    </source>
</reference>
<evidence type="ECO:0000256" key="7">
    <source>
        <dbReference type="SAM" id="SignalP"/>
    </source>
</evidence>
<keyword evidence="7" id="KW-0732">Signal</keyword>
<evidence type="ECO:0000313" key="9">
    <source>
        <dbReference type="EMBL" id="ADK82100.1"/>
    </source>
</evidence>
<accession>E1R3X9</accession>
<feature type="short sequence motif" description="GXGXXG" evidence="6">
    <location>
        <begin position="41"/>
        <end position="46"/>
    </location>
</feature>
<dbReference type="AlphaFoldDB" id="E1R3X9"/>
<evidence type="ECO:0000256" key="3">
    <source>
        <dbReference type="ARBA" id="ARBA00022963"/>
    </source>
</evidence>
<keyword evidence="10" id="KW-1185">Reference proteome</keyword>
<dbReference type="eggNOG" id="COG4775">
    <property type="taxonomic scope" value="Bacteria"/>
</dbReference>
<feature type="short sequence motif" description="GXSXG" evidence="6">
    <location>
        <begin position="68"/>
        <end position="72"/>
    </location>
</feature>
<dbReference type="Gene3D" id="3.40.1090.10">
    <property type="entry name" value="Cytosolic phospholipase A2 catalytic domain"/>
    <property type="match status" value="2"/>
</dbReference>
<evidence type="ECO:0000259" key="8">
    <source>
        <dbReference type="PROSITE" id="PS51635"/>
    </source>
</evidence>
<name>E1R3X9_SEDSS</name>
<evidence type="ECO:0000256" key="2">
    <source>
        <dbReference type="ARBA" id="ARBA00022801"/>
    </source>
</evidence>
<dbReference type="GO" id="GO:0016042">
    <property type="term" value="P:lipid catabolic process"/>
    <property type="evidence" value="ECO:0007669"/>
    <property type="project" value="UniProtKB-UniRule"/>
</dbReference>
<dbReference type="HOGENOM" id="CLU_014750_1_0_12"/>
<dbReference type="RefSeq" id="WP_013255559.1">
    <property type="nucleotide sequence ID" value="NC_014364.1"/>
</dbReference>
<protein>
    <submittedName>
        <fullName evidence="9">Patatin</fullName>
    </submittedName>
</protein>
<keyword evidence="3 6" id="KW-0442">Lipid degradation</keyword>
<evidence type="ECO:0000256" key="5">
    <source>
        <dbReference type="ARBA" id="ARBA00023136"/>
    </source>
</evidence>
<keyword evidence="5" id="KW-0472">Membrane</keyword>
<dbReference type="CDD" id="cd07205">
    <property type="entry name" value="Pat_PNPLA6_PNPLA7_NTE1_like"/>
    <property type="match status" value="1"/>
</dbReference>
<evidence type="ECO:0000256" key="1">
    <source>
        <dbReference type="ARBA" id="ARBA00004370"/>
    </source>
</evidence>
<dbReference type="InterPro" id="IPR000184">
    <property type="entry name" value="Bac_surfAg_D15"/>
</dbReference>
<feature type="signal peptide" evidence="7">
    <location>
        <begin position="1"/>
        <end position="18"/>
    </location>
</feature>
<dbReference type="PANTHER" id="PTHR14226:SF29">
    <property type="entry name" value="NEUROPATHY TARGET ESTERASE SWS"/>
    <property type="match status" value="1"/>
</dbReference>
<dbReference type="PANTHER" id="PTHR14226">
    <property type="entry name" value="NEUROPATHY TARGET ESTERASE/SWISS CHEESE D.MELANOGASTER"/>
    <property type="match status" value="1"/>
</dbReference>
<dbReference type="Proteomes" id="UP000002318">
    <property type="component" value="Chromosome"/>
</dbReference>
<dbReference type="GO" id="GO:0019867">
    <property type="term" value="C:outer membrane"/>
    <property type="evidence" value="ECO:0007669"/>
    <property type="project" value="InterPro"/>
</dbReference>
<evidence type="ECO:0000256" key="4">
    <source>
        <dbReference type="ARBA" id="ARBA00023098"/>
    </source>
</evidence>
<keyword evidence="2 6" id="KW-0378">Hydrolase</keyword>
<dbReference type="PROSITE" id="PS51635">
    <property type="entry name" value="PNPLA"/>
    <property type="match status" value="1"/>
</dbReference>
<dbReference type="GO" id="GO:0016787">
    <property type="term" value="F:hydrolase activity"/>
    <property type="evidence" value="ECO:0007669"/>
    <property type="project" value="UniProtKB-UniRule"/>
</dbReference>
<feature type="active site" description="Nucleophile" evidence="6">
    <location>
        <position position="70"/>
    </location>
</feature>
<dbReference type="InterPro" id="IPR016035">
    <property type="entry name" value="Acyl_Trfase/lysoPLipase"/>
</dbReference>
<feature type="domain" description="PNPLA" evidence="8">
    <location>
        <begin position="37"/>
        <end position="227"/>
    </location>
</feature>
<evidence type="ECO:0000256" key="6">
    <source>
        <dbReference type="PROSITE-ProRule" id="PRU01161"/>
    </source>
</evidence>
<organism evidence="9 10">
    <name type="scientific">Sediminispirochaeta smaragdinae (strain DSM 11293 / JCM 15392 / SEBR 4228)</name>
    <name type="common">Spirochaeta smaragdinae</name>
    <dbReference type="NCBI Taxonomy" id="573413"/>
    <lineage>
        <taxon>Bacteria</taxon>
        <taxon>Pseudomonadati</taxon>
        <taxon>Spirochaetota</taxon>
        <taxon>Spirochaetia</taxon>
        <taxon>Spirochaetales</taxon>
        <taxon>Spirochaetaceae</taxon>
        <taxon>Sediminispirochaeta</taxon>
    </lineage>
</organism>
<dbReference type="STRING" id="573413.Spirs_2998"/>
<dbReference type="Pfam" id="PF01103">
    <property type="entry name" value="Omp85"/>
    <property type="match status" value="1"/>
</dbReference>
<proteinExistence type="predicted"/>
<comment type="subcellular location">
    <subcellularLocation>
        <location evidence="1">Membrane</location>
    </subcellularLocation>
</comment>
<sequence>MKRPFILALLLCTFMFHAAAQSQIRQTNDGDSPSVALVLAGGGALGFAHIGVIRAIEEAGVDPDIVIGASIGSIVGALYAAGYDAKAMETLVTTNDWKDTFFDKHDRSKLPYWQKAFYSSYHFSIALTPSQKATTAGAFHAQHVVELLDRLLEKYPAELDFDTLPRKFRAVAADLVTGERVVYDKGDLKTVIRASMAVPGIFTPIEYKGRYLIDGGWADNTPTQVAKAMGADIIIVVPLGGLKNDIEELTTIAAVSSQADQIRIRERIQESLSAADLIIAPDLQGFTAADFERGSELVAAGYEAAEPLFPELRGIAALQGSKRRVPKSPANIEQKLHITSITINGELSEERENRLKEYLDLNISEEIGRSKLREKIYALYDDGSYAHIWYRLLPKDNGYQLIIDEEAQQIPRSLLSLGLNIEGTVTKRSASYAQMTAAYISFITDDLRSAALVQTWISEMPSFKAGLARALFWNTLISIGGYIHQDPHYFYDDDEVSAIYSLQRFGGDCAILLPFRGHAGIIIRPYGEYRYLDRFIGDSLFEQEGWSHYGINGSLSIDTLDRILTPKRGIYSSLEVDYGAEEGWNDIVRIDAEGNAFLSPSSRWVINPWALSKNLLHGTPRSVDLPAMGGTGSLDGYYRQEIRSENLFATGLRVRRQIGSLPLGFGNEIYAQLAASGGMSWKEDWTDLGEDPLYYSGAAVGIIVNTIIGEAQISMAINDEYRFSGYIGLRNKLPTLFDR</sequence>
<dbReference type="Gene3D" id="2.40.160.50">
    <property type="entry name" value="membrane protein fhac: a member of the omp85/tpsb transporter family"/>
    <property type="match status" value="1"/>
</dbReference>